<dbReference type="PANTHER" id="PTHR33621:SF2">
    <property type="entry name" value="RIBOSOMAL L1 DOMAIN-CONTAINING PROTEIN"/>
    <property type="match status" value="1"/>
</dbReference>
<feature type="region of interest" description="Disordered" evidence="1">
    <location>
        <begin position="188"/>
        <end position="212"/>
    </location>
</feature>
<feature type="region of interest" description="Disordered" evidence="1">
    <location>
        <begin position="911"/>
        <end position="936"/>
    </location>
</feature>
<organism evidence="2 3">
    <name type="scientific">Nepenthes gracilis</name>
    <name type="common">Slender pitcher plant</name>
    <dbReference type="NCBI Taxonomy" id="150966"/>
    <lineage>
        <taxon>Eukaryota</taxon>
        <taxon>Viridiplantae</taxon>
        <taxon>Streptophyta</taxon>
        <taxon>Embryophyta</taxon>
        <taxon>Tracheophyta</taxon>
        <taxon>Spermatophyta</taxon>
        <taxon>Magnoliopsida</taxon>
        <taxon>eudicotyledons</taxon>
        <taxon>Gunneridae</taxon>
        <taxon>Pentapetalae</taxon>
        <taxon>Caryophyllales</taxon>
        <taxon>Nepenthaceae</taxon>
        <taxon>Nepenthes</taxon>
    </lineage>
</organism>
<dbReference type="PANTHER" id="PTHR33621">
    <property type="entry name" value="ASPARTIC/GLUTAMIC ACID-RICH PROTEIN"/>
    <property type="match status" value="1"/>
</dbReference>
<comment type="caution">
    <text evidence="2">The sequence shown here is derived from an EMBL/GenBank/DDBJ whole genome shotgun (WGS) entry which is preliminary data.</text>
</comment>
<keyword evidence="3" id="KW-1185">Reference proteome</keyword>
<dbReference type="Proteomes" id="UP001279734">
    <property type="component" value="Unassembled WGS sequence"/>
</dbReference>
<gene>
    <name evidence="2" type="ORF">Nepgr_020294</name>
</gene>
<proteinExistence type="predicted"/>
<evidence type="ECO:0000313" key="2">
    <source>
        <dbReference type="EMBL" id="GMH18453.1"/>
    </source>
</evidence>
<feature type="compositionally biased region" description="Basic and acidic residues" evidence="1">
    <location>
        <begin position="716"/>
        <end position="725"/>
    </location>
</feature>
<accession>A0AAD3SUT7</accession>
<feature type="region of interest" description="Disordered" evidence="1">
    <location>
        <begin position="384"/>
        <end position="423"/>
    </location>
</feature>
<feature type="region of interest" description="Disordered" evidence="1">
    <location>
        <begin position="667"/>
        <end position="691"/>
    </location>
</feature>
<dbReference type="AlphaFoldDB" id="A0AAD3SUT7"/>
<dbReference type="EMBL" id="BSYO01000019">
    <property type="protein sequence ID" value="GMH18453.1"/>
    <property type="molecule type" value="Genomic_DNA"/>
</dbReference>
<feature type="compositionally biased region" description="Basic and acidic residues" evidence="1">
    <location>
        <begin position="397"/>
        <end position="406"/>
    </location>
</feature>
<protein>
    <submittedName>
        <fullName evidence="2">Uncharacterized protein</fullName>
    </submittedName>
</protein>
<feature type="region of interest" description="Disordered" evidence="1">
    <location>
        <begin position="705"/>
        <end position="737"/>
    </location>
</feature>
<name>A0AAD3SUT7_NEPGR</name>
<feature type="region of interest" description="Disordered" evidence="1">
    <location>
        <begin position="52"/>
        <end position="111"/>
    </location>
</feature>
<reference evidence="2" key="1">
    <citation type="submission" date="2023-05" db="EMBL/GenBank/DDBJ databases">
        <title>Nepenthes gracilis genome sequencing.</title>
        <authorList>
            <person name="Fukushima K."/>
        </authorList>
    </citation>
    <scope>NUCLEOTIDE SEQUENCE</scope>
    <source>
        <strain evidence="2">SING2019-196</strain>
    </source>
</reference>
<evidence type="ECO:0000256" key="1">
    <source>
        <dbReference type="SAM" id="MobiDB-lite"/>
    </source>
</evidence>
<evidence type="ECO:0000313" key="3">
    <source>
        <dbReference type="Proteomes" id="UP001279734"/>
    </source>
</evidence>
<sequence>MDFHALKRRDLQALCKKNRIPANMTNVAMADALRSLEIVEGLDEFLKQSEYETLESPEKPSITSAIVPRTSTRKKTSKREQESLKSTTRYRPGASRSVTVEETDGEKKNMHETLASPSTRRRAMEGKKLETLTKEKSGATRVYSTRRSARLLESKARELCFEVSDNASGVKINDGGNDLERKFEETLEEKPEDFDGFAESKGASGLGSESKATNTEISAESVISGVASCPKLYCLIENEEGFHNDVLQKNINRQKGSDSECHMNDCNSKLEVALNVFDEKKVEETEKANENECMSDVLPAILGMVDEAFDESFVGLPHDILDANSKDEEHHKNCTDGVPSALPPFDIENLNRHWDSGNKLNSIITEVKGIEDAAIAVIPNDMAEDEKRSVAPLSPEESIKSSDSEKPVVNGASADQDKHPEIDQSDVGVAELETAPELNWISEVQHSSDVDGKMRFGPAITEEMSAEASDKAVIVSNIIGEVTNTEVDGASVDGNPGGGSTVSMAELVCGNNSLICCESQESCVADSKIEFGSCVFEVLDSEYSSSTVVIPCAVAEDIVAVVPPSAENSAAKSGGDYQKRKADAFILDKDEGTIPVSESAFVHDKDGQVTGVDDQKVSADVQEESCNAKELMLGPSILDNMAALTNAVNEEAGSVAPQFDGRQINANGEAKQKTSSEVQQDTDEGGEPEYGLGIIEDMTDYAATEEADSAASPYARKPEADRSSVDEEQEKELSVDTSKIESFASNDLNVSVEAWESFNEALQASELPEAEQDLDQLVANIYDGSATNLYPLHILVDNEVISGDLVTGQVTVEYADLDSEKNDHVLPQTHADNSPVTVICDSDSCAAADVSEAALNELDSIPSQQMTTNEAAWKLAHECDSHPLTPKSSKIKSAVSTRRIMNTFDSNKENVAVASGGGTKDQEPRGNEMPTTETGTPLNAKSIRWLKKAVKKVEEKKRQALHSVSDNCVTIGGGVTKLN</sequence>